<name>A0A2P5A5T1_TREOI</name>
<evidence type="ECO:0000313" key="2">
    <source>
        <dbReference type="Proteomes" id="UP000237000"/>
    </source>
</evidence>
<evidence type="ECO:0000313" key="1">
    <source>
        <dbReference type="EMBL" id="PON31905.1"/>
    </source>
</evidence>
<dbReference type="OrthoDB" id="10419535at2759"/>
<gene>
    <name evidence="1" type="ORF">TorRG33x02_357130</name>
</gene>
<dbReference type="Proteomes" id="UP000237000">
    <property type="component" value="Unassembled WGS sequence"/>
</dbReference>
<reference evidence="2" key="1">
    <citation type="submission" date="2016-06" db="EMBL/GenBank/DDBJ databases">
        <title>Parallel loss of symbiosis genes in relatives of nitrogen-fixing non-legume Parasponia.</title>
        <authorList>
            <person name="Van Velzen R."/>
            <person name="Holmer R."/>
            <person name="Bu F."/>
            <person name="Rutten L."/>
            <person name="Van Zeijl A."/>
            <person name="Liu W."/>
            <person name="Santuari L."/>
            <person name="Cao Q."/>
            <person name="Sharma T."/>
            <person name="Shen D."/>
            <person name="Roswanjaya Y."/>
            <person name="Wardhani T."/>
            <person name="Kalhor M.S."/>
            <person name="Jansen J."/>
            <person name="Van den Hoogen J."/>
            <person name="Gungor B."/>
            <person name="Hartog M."/>
            <person name="Hontelez J."/>
            <person name="Verver J."/>
            <person name="Yang W.-C."/>
            <person name="Schijlen E."/>
            <person name="Repin R."/>
            <person name="Schilthuizen M."/>
            <person name="Schranz E."/>
            <person name="Heidstra R."/>
            <person name="Miyata K."/>
            <person name="Fedorova E."/>
            <person name="Kohlen W."/>
            <person name="Bisseling T."/>
            <person name="Smit S."/>
            <person name="Geurts R."/>
        </authorList>
    </citation>
    <scope>NUCLEOTIDE SEQUENCE [LARGE SCALE GENOMIC DNA]</scope>
    <source>
        <strain evidence="2">cv. RG33-2</strain>
    </source>
</reference>
<sequence length="50" mass="5604">MANNTQRIIAIEKRLGELDGIEFKVRDLTSASDGFDVAGLRQKIEALERD</sequence>
<protein>
    <submittedName>
        <fullName evidence="1">Uncharacterized protein</fullName>
    </submittedName>
</protein>
<dbReference type="AlphaFoldDB" id="A0A2P5A5T1"/>
<keyword evidence="2" id="KW-1185">Reference proteome</keyword>
<proteinExistence type="predicted"/>
<accession>A0A2P5A5T1</accession>
<feature type="non-terminal residue" evidence="1">
    <location>
        <position position="50"/>
    </location>
</feature>
<organism evidence="1 2">
    <name type="scientific">Trema orientale</name>
    <name type="common">Charcoal tree</name>
    <name type="synonym">Celtis orientalis</name>
    <dbReference type="NCBI Taxonomy" id="63057"/>
    <lineage>
        <taxon>Eukaryota</taxon>
        <taxon>Viridiplantae</taxon>
        <taxon>Streptophyta</taxon>
        <taxon>Embryophyta</taxon>
        <taxon>Tracheophyta</taxon>
        <taxon>Spermatophyta</taxon>
        <taxon>Magnoliopsida</taxon>
        <taxon>eudicotyledons</taxon>
        <taxon>Gunneridae</taxon>
        <taxon>Pentapetalae</taxon>
        <taxon>rosids</taxon>
        <taxon>fabids</taxon>
        <taxon>Rosales</taxon>
        <taxon>Cannabaceae</taxon>
        <taxon>Trema</taxon>
    </lineage>
</organism>
<comment type="caution">
    <text evidence="1">The sequence shown here is derived from an EMBL/GenBank/DDBJ whole genome shotgun (WGS) entry which is preliminary data.</text>
</comment>
<dbReference type="InParanoid" id="A0A2P5A5T1"/>
<dbReference type="EMBL" id="JXTC01001209">
    <property type="protein sequence ID" value="PON31905.1"/>
    <property type="molecule type" value="Genomic_DNA"/>
</dbReference>